<evidence type="ECO:0000313" key="9">
    <source>
        <dbReference type="Proteomes" id="UP000236743"/>
    </source>
</evidence>
<reference evidence="8 9" key="1">
    <citation type="submission" date="2016-10" db="EMBL/GenBank/DDBJ databases">
        <authorList>
            <person name="de Groot N.N."/>
        </authorList>
    </citation>
    <scope>NUCLEOTIDE SEQUENCE [LARGE SCALE GENOMIC DNA]</scope>
    <source>
        <strain evidence="8 9">DSM 26656</strain>
    </source>
</reference>
<dbReference type="GO" id="GO:0003700">
    <property type="term" value="F:DNA-binding transcription factor activity"/>
    <property type="evidence" value="ECO:0007669"/>
    <property type="project" value="TreeGrafter"/>
</dbReference>
<dbReference type="SUPFAM" id="SSF48498">
    <property type="entry name" value="Tetracyclin repressor-like, C-terminal domain"/>
    <property type="match status" value="1"/>
</dbReference>
<evidence type="ECO:0000259" key="7">
    <source>
        <dbReference type="PROSITE" id="PS50977"/>
    </source>
</evidence>
<dbReference type="PANTHER" id="PTHR30055">
    <property type="entry name" value="HTH-TYPE TRANSCRIPTIONAL REGULATOR RUTR"/>
    <property type="match status" value="1"/>
</dbReference>
<dbReference type="InterPro" id="IPR050109">
    <property type="entry name" value="HTH-type_TetR-like_transc_reg"/>
</dbReference>
<protein>
    <submittedName>
        <fullName evidence="8">Transcriptional regulator, TetR family</fullName>
    </submittedName>
</protein>
<evidence type="ECO:0000256" key="2">
    <source>
        <dbReference type="ARBA" id="ARBA00023015"/>
    </source>
</evidence>
<dbReference type="EMBL" id="FNUY01000017">
    <property type="protein sequence ID" value="SEG80970.1"/>
    <property type="molecule type" value="Genomic_DNA"/>
</dbReference>
<dbReference type="AlphaFoldDB" id="A0A1H6D6J2"/>
<evidence type="ECO:0000313" key="8">
    <source>
        <dbReference type="EMBL" id="SEG80970.1"/>
    </source>
</evidence>
<dbReference type="Proteomes" id="UP000236743">
    <property type="component" value="Unassembled WGS sequence"/>
</dbReference>
<feature type="DNA-binding region" description="H-T-H motif" evidence="5">
    <location>
        <begin position="60"/>
        <end position="79"/>
    </location>
</feature>
<name>A0A1H6D6J2_9HYPH</name>
<accession>A0A1H6D6J2</accession>
<keyword evidence="1" id="KW-0678">Repressor</keyword>
<evidence type="ECO:0000256" key="1">
    <source>
        <dbReference type="ARBA" id="ARBA00022491"/>
    </source>
</evidence>
<dbReference type="Pfam" id="PF00440">
    <property type="entry name" value="TetR_N"/>
    <property type="match status" value="1"/>
</dbReference>
<keyword evidence="2" id="KW-0805">Transcription regulation</keyword>
<evidence type="ECO:0000256" key="4">
    <source>
        <dbReference type="ARBA" id="ARBA00023163"/>
    </source>
</evidence>
<dbReference type="SUPFAM" id="SSF46689">
    <property type="entry name" value="Homeodomain-like"/>
    <property type="match status" value="1"/>
</dbReference>
<evidence type="ECO:0000256" key="5">
    <source>
        <dbReference type="PROSITE-ProRule" id="PRU00335"/>
    </source>
</evidence>
<dbReference type="InterPro" id="IPR001647">
    <property type="entry name" value="HTH_TetR"/>
</dbReference>
<proteinExistence type="predicted"/>
<dbReference type="PRINTS" id="PR00455">
    <property type="entry name" value="HTHTETR"/>
</dbReference>
<dbReference type="PANTHER" id="PTHR30055:SF175">
    <property type="entry name" value="HTH-TYPE TRANSCRIPTIONAL REPRESSOR KSTR2"/>
    <property type="match status" value="1"/>
</dbReference>
<keyword evidence="3 5" id="KW-0238">DNA-binding</keyword>
<dbReference type="Gene3D" id="1.10.357.10">
    <property type="entry name" value="Tetracycline Repressor, domain 2"/>
    <property type="match status" value="1"/>
</dbReference>
<evidence type="ECO:0000256" key="3">
    <source>
        <dbReference type="ARBA" id="ARBA00023125"/>
    </source>
</evidence>
<feature type="compositionally biased region" description="Polar residues" evidence="6">
    <location>
        <begin position="17"/>
        <end position="37"/>
    </location>
</feature>
<dbReference type="GO" id="GO:0000976">
    <property type="term" value="F:transcription cis-regulatory region binding"/>
    <property type="evidence" value="ECO:0007669"/>
    <property type="project" value="TreeGrafter"/>
</dbReference>
<evidence type="ECO:0000256" key="6">
    <source>
        <dbReference type="SAM" id="MobiDB-lite"/>
    </source>
</evidence>
<dbReference type="InterPro" id="IPR009057">
    <property type="entry name" value="Homeodomain-like_sf"/>
</dbReference>
<keyword evidence="9" id="KW-1185">Reference proteome</keyword>
<organism evidence="8 9">
    <name type="scientific">Bosea lathyri</name>
    <dbReference type="NCBI Taxonomy" id="1036778"/>
    <lineage>
        <taxon>Bacteria</taxon>
        <taxon>Pseudomonadati</taxon>
        <taxon>Pseudomonadota</taxon>
        <taxon>Alphaproteobacteria</taxon>
        <taxon>Hyphomicrobiales</taxon>
        <taxon>Boseaceae</taxon>
        <taxon>Bosea</taxon>
    </lineage>
</organism>
<dbReference type="InterPro" id="IPR036271">
    <property type="entry name" value="Tet_transcr_reg_TetR-rel_C_sf"/>
</dbReference>
<sequence>MVEVIAVVGLQPRCRSSDAQRNSALTETASTGSGENASTRDRIKAIAAELYVLRGHDGFSFGDIASVIGTTRANIHHHFGNKRQLMDELVADISADAQSRIERHWISGRHPLRQRLSLQLDDLRRFYDKFNPAPEDRNVWSPLSRLRHDLTALGEIAVSALEKVNRTYDRALDHAVRAAITDGELSHDAPVEAIVRLLRSTLLSCPPMTQDAGSFVEVERLFAALEDTVLRAWAGGSTRDGR</sequence>
<dbReference type="PROSITE" id="PS50977">
    <property type="entry name" value="HTH_TETR_2"/>
    <property type="match status" value="1"/>
</dbReference>
<feature type="domain" description="HTH tetR-type" evidence="7">
    <location>
        <begin position="37"/>
        <end position="97"/>
    </location>
</feature>
<gene>
    <name evidence="8" type="ORF">SAMN04488115_11743</name>
</gene>
<feature type="region of interest" description="Disordered" evidence="6">
    <location>
        <begin position="17"/>
        <end position="38"/>
    </location>
</feature>
<keyword evidence="4" id="KW-0804">Transcription</keyword>